<dbReference type="Proteomes" id="UP000237105">
    <property type="component" value="Unassembled WGS sequence"/>
</dbReference>
<dbReference type="OrthoDB" id="10362243at2759"/>
<accession>A0A2P5CZ07</accession>
<evidence type="ECO:0000313" key="2">
    <source>
        <dbReference type="Proteomes" id="UP000237105"/>
    </source>
</evidence>
<organism evidence="1 2">
    <name type="scientific">Parasponia andersonii</name>
    <name type="common">Sponia andersonii</name>
    <dbReference type="NCBI Taxonomy" id="3476"/>
    <lineage>
        <taxon>Eukaryota</taxon>
        <taxon>Viridiplantae</taxon>
        <taxon>Streptophyta</taxon>
        <taxon>Embryophyta</taxon>
        <taxon>Tracheophyta</taxon>
        <taxon>Spermatophyta</taxon>
        <taxon>Magnoliopsida</taxon>
        <taxon>eudicotyledons</taxon>
        <taxon>Gunneridae</taxon>
        <taxon>Pentapetalae</taxon>
        <taxon>rosids</taxon>
        <taxon>fabids</taxon>
        <taxon>Rosales</taxon>
        <taxon>Cannabaceae</taxon>
        <taxon>Parasponia</taxon>
    </lineage>
</organism>
<name>A0A2P5CZ07_PARAD</name>
<evidence type="ECO:0000313" key="1">
    <source>
        <dbReference type="EMBL" id="PON66282.1"/>
    </source>
</evidence>
<proteinExistence type="predicted"/>
<keyword evidence="2" id="KW-1185">Reference proteome</keyword>
<dbReference type="EMBL" id="JXTB01000081">
    <property type="protein sequence ID" value="PON66282.1"/>
    <property type="molecule type" value="Genomic_DNA"/>
</dbReference>
<protein>
    <submittedName>
        <fullName evidence="1">Uncharacterized protein</fullName>
    </submittedName>
</protein>
<gene>
    <name evidence="1" type="ORF">PanWU01x14_111470</name>
</gene>
<sequence>MCASCPTRAIKKFFLPILFNSSTAVLGSRFSSKAVLGSRFFGTNAIDFTSGSTSFATDGPVGIVGERASLGASMSTDRNSDDWHLSLSCAICLSQHSECLATGPIDLHTPTGFQELDTCRGEEKRPAYFETSGKV</sequence>
<comment type="caution">
    <text evidence="1">The sequence shown here is derived from an EMBL/GenBank/DDBJ whole genome shotgun (WGS) entry which is preliminary data.</text>
</comment>
<reference evidence="2" key="1">
    <citation type="submission" date="2016-06" db="EMBL/GenBank/DDBJ databases">
        <title>Parallel loss of symbiosis genes in relatives of nitrogen-fixing non-legume Parasponia.</title>
        <authorList>
            <person name="Van Velzen R."/>
            <person name="Holmer R."/>
            <person name="Bu F."/>
            <person name="Rutten L."/>
            <person name="Van Zeijl A."/>
            <person name="Liu W."/>
            <person name="Santuari L."/>
            <person name="Cao Q."/>
            <person name="Sharma T."/>
            <person name="Shen D."/>
            <person name="Roswanjaya Y."/>
            <person name="Wardhani T."/>
            <person name="Kalhor M.S."/>
            <person name="Jansen J."/>
            <person name="Van den Hoogen J."/>
            <person name="Gungor B."/>
            <person name="Hartog M."/>
            <person name="Hontelez J."/>
            <person name="Verver J."/>
            <person name="Yang W.-C."/>
            <person name="Schijlen E."/>
            <person name="Repin R."/>
            <person name="Schilthuizen M."/>
            <person name="Schranz E."/>
            <person name="Heidstra R."/>
            <person name="Miyata K."/>
            <person name="Fedorova E."/>
            <person name="Kohlen W."/>
            <person name="Bisseling T."/>
            <person name="Smit S."/>
            <person name="Geurts R."/>
        </authorList>
    </citation>
    <scope>NUCLEOTIDE SEQUENCE [LARGE SCALE GENOMIC DNA]</scope>
    <source>
        <strain evidence="2">cv. WU1-14</strain>
    </source>
</reference>
<dbReference type="AlphaFoldDB" id="A0A2P5CZ07"/>